<dbReference type="GeneID" id="68573561"/>
<sequence length="249" mass="26214">MTDITGDIERELDRTLPTDDALLAGLREPLDTDHWYGELSLHVHDALADARHDGAPAAAAGVECLRAYARLRGRVLVQLNDDVAHSFTADPTRALLASDHLYAAAYAALGRSGGPAELFGAVTRVSQRIAAAFSARYTEDSRDVPDPGSLVDDTTGALGEAAATVGAILADATPAQRDAASALGRGLGALESIRRTDDTAPGDRHVVLPDVDESRLDAYAETRRGDVRRALTDLAADADVSALRALVPE</sequence>
<dbReference type="RefSeq" id="WP_227260431.1">
    <property type="nucleotide sequence ID" value="NZ_BAAADU010000002.1"/>
</dbReference>
<dbReference type="Gene3D" id="1.10.600.10">
    <property type="entry name" value="Farnesyl Diphosphate Synthase"/>
    <property type="match status" value="1"/>
</dbReference>
<evidence type="ECO:0000313" key="2">
    <source>
        <dbReference type="Proteomes" id="UP001500194"/>
    </source>
</evidence>
<name>A0AAV3T1F1_9EURY</name>
<dbReference type="SUPFAM" id="SSF48576">
    <property type="entry name" value="Terpenoid synthases"/>
    <property type="match status" value="1"/>
</dbReference>
<dbReference type="InterPro" id="IPR008949">
    <property type="entry name" value="Isoprenoid_synthase_dom_sf"/>
</dbReference>
<accession>A0AAV3T1F1</accession>
<gene>
    <name evidence="1" type="ORF">GCM10009019_17610</name>
</gene>
<comment type="caution">
    <text evidence="1">The sequence shown here is derived from an EMBL/GenBank/DDBJ whole genome shotgun (WGS) entry which is preliminary data.</text>
</comment>
<proteinExistence type="predicted"/>
<dbReference type="EMBL" id="BAAADU010000002">
    <property type="protein sequence ID" value="GAA0654476.1"/>
    <property type="molecule type" value="Genomic_DNA"/>
</dbReference>
<evidence type="ECO:0008006" key="3">
    <source>
        <dbReference type="Google" id="ProtNLM"/>
    </source>
</evidence>
<organism evidence="1 2">
    <name type="scientific">Salarchaeum japonicum</name>
    <dbReference type="NCBI Taxonomy" id="555573"/>
    <lineage>
        <taxon>Archaea</taxon>
        <taxon>Methanobacteriati</taxon>
        <taxon>Methanobacteriota</taxon>
        <taxon>Stenosarchaea group</taxon>
        <taxon>Halobacteria</taxon>
        <taxon>Halobacteriales</taxon>
        <taxon>Halobacteriaceae</taxon>
    </lineage>
</organism>
<protein>
    <recommendedName>
        <fullName evidence="3">Polyprenyl synthetase</fullName>
    </recommendedName>
</protein>
<reference evidence="1 2" key="1">
    <citation type="journal article" date="2019" name="Int. J. Syst. Evol. Microbiol.">
        <title>The Global Catalogue of Microorganisms (GCM) 10K type strain sequencing project: providing services to taxonomists for standard genome sequencing and annotation.</title>
        <authorList>
            <consortium name="The Broad Institute Genomics Platform"/>
            <consortium name="The Broad Institute Genome Sequencing Center for Infectious Disease"/>
            <person name="Wu L."/>
            <person name="Ma J."/>
        </authorList>
    </citation>
    <scope>NUCLEOTIDE SEQUENCE [LARGE SCALE GENOMIC DNA]</scope>
    <source>
        <strain evidence="1 2">JCM 16327</strain>
    </source>
</reference>
<evidence type="ECO:0000313" key="1">
    <source>
        <dbReference type="EMBL" id="GAA0654476.1"/>
    </source>
</evidence>
<keyword evidence="2" id="KW-1185">Reference proteome</keyword>
<dbReference type="AlphaFoldDB" id="A0AAV3T1F1"/>
<dbReference type="Proteomes" id="UP001500194">
    <property type="component" value="Unassembled WGS sequence"/>
</dbReference>